<feature type="transmembrane region" description="Helical" evidence="1">
    <location>
        <begin position="79"/>
        <end position="98"/>
    </location>
</feature>
<evidence type="ECO:0000256" key="1">
    <source>
        <dbReference type="SAM" id="Phobius"/>
    </source>
</evidence>
<feature type="transmembrane region" description="Helical" evidence="1">
    <location>
        <begin position="234"/>
        <end position="254"/>
    </location>
</feature>
<name>A0ABY6DXF2_9ACTN</name>
<proteinExistence type="predicted"/>
<protein>
    <recommendedName>
        <fullName evidence="4">Membrane-anchored protein</fullName>
    </recommendedName>
</protein>
<dbReference type="EMBL" id="CP106793">
    <property type="protein sequence ID" value="UXY18383.1"/>
    <property type="molecule type" value="Genomic_DNA"/>
</dbReference>
<keyword evidence="1" id="KW-0812">Transmembrane</keyword>
<dbReference type="InterPro" id="IPR007136">
    <property type="entry name" value="DUF347"/>
</dbReference>
<feature type="transmembrane region" description="Helical" evidence="1">
    <location>
        <begin position="147"/>
        <end position="164"/>
    </location>
</feature>
<organism evidence="2 3">
    <name type="scientific">Streptomyces cynarae</name>
    <dbReference type="NCBI Taxonomy" id="2981134"/>
    <lineage>
        <taxon>Bacteria</taxon>
        <taxon>Bacillati</taxon>
        <taxon>Actinomycetota</taxon>
        <taxon>Actinomycetes</taxon>
        <taxon>Kitasatosporales</taxon>
        <taxon>Streptomycetaceae</taxon>
        <taxon>Streptomyces</taxon>
    </lineage>
</organism>
<dbReference type="Proteomes" id="UP001061298">
    <property type="component" value="Chromosome"/>
</dbReference>
<evidence type="ECO:0000313" key="2">
    <source>
        <dbReference type="EMBL" id="UXY18383.1"/>
    </source>
</evidence>
<feature type="transmembrane region" description="Helical" evidence="1">
    <location>
        <begin position="110"/>
        <end position="131"/>
    </location>
</feature>
<feature type="transmembrane region" description="Helical" evidence="1">
    <location>
        <begin position="196"/>
        <end position="214"/>
    </location>
</feature>
<feature type="transmembrane region" description="Helical" evidence="1">
    <location>
        <begin position="170"/>
        <end position="189"/>
    </location>
</feature>
<keyword evidence="1" id="KW-1133">Transmembrane helix</keyword>
<reference evidence="2" key="1">
    <citation type="submission" date="2022-10" db="EMBL/GenBank/DDBJ databases">
        <authorList>
            <person name="Mo P."/>
        </authorList>
    </citation>
    <scope>NUCLEOTIDE SEQUENCE</scope>
    <source>
        <strain evidence="2">HUAS 13-4</strain>
    </source>
</reference>
<sequence length="266" mass="28387">MSTEHVLDDRPHAHTRIRRAANKVPEVSVYFWIIKVLTTGMGETASDYLARLLGPIPAVGLGALVLVGSLVLQFAVRRYVAWVYWTAIVMVSVFGTMAADVLHVGLGVPYALSTPLFLVALAAVFALWYASERTLSIHSISTRRREAFYWAAVLATFALGTAAGDLSATIGFGYLGSVALYAVAISVPAVAHRGGLLGPVVAFWSAYVITRPLGASIADWMALPHKRGGLDWGLGPVTLSWTVAILGFVAYLTVSRRDVGSDSAAV</sequence>
<keyword evidence="3" id="KW-1185">Reference proteome</keyword>
<dbReference type="RefSeq" id="WP_263228635.1">
    <property type="nucleotide sequence ID" value="NZ_CP106793.1"/>
</dbReference>
<gene>
    <name evidence="2" type="ORF">N8I84_06350</name>
</gene>
<evidence type="ECO:0008006" key="4">
    <source>
        <dbReference type="Google" id="ProtNLM"/>
    </source>
</evidence>
<evidence type="ECO:0000313" key="3">
    <source>
        <dbReference type="Proteomes" id="UP001061298"/>
    </source>
</evidence>
<dbReference type="Pfam" id="PF03988">
    <property type="entry name" value="DUF347"/>
    <property type="match status" value="4"/>
</dbReference>
<accession>A0ABY6DXF2</accession>
<keyword evidence="1" id="KW-0472">Membrane</keyword>
<feature type="transmembrane region" description="Helical" evidence="1">
    <location>
        <begin position="48"/>
        <end position="72"/>
    </location>
</feature>